<dbReference type="PhylomeDB" id="A7RVT3"/>
<evidence type="ECO:0000313" key="19">
    <source>
        <dbReference type="EMBL" id="EDO44507.1"/>
    </source>
</evidence>
<evidence type="ECO:0000256" key="6">
    <source>
        <dbReference type="ARBA" id="ARBA00023080"/>
    </source>
</evidence>
<dbReference type="PANTHER" id="PTHR31699">
    <property type="entry name" value="NUDIX T16 FAMILY MEMBER"/>
    <property type="match status" value="1"/>
</dbReference>
<dbReference type="GO" id="GO:0005634">
    <property type="term" value="C:nucleus"/>
    <property type="evidence" value="ECO:0000318"/>
    <property type="project" value="GO_Central"/>
</dbReference>
<dbReference type="GO" id="GO:0005730">
    <property type="term" value="C:nucleolus"/>
    <property type="evidence" value="ECO:0007669"/>
    <property type="project" value="UniProtKB-SubCell"/>
</dbReference>
<keyword evidence="20" id="KW-1185">Reference proteome</keyword>
<dbReference type="EC" id="3.6.1.64" evidence="9"/>
<evidence type="ECO:0000256" key="1">
    <source>
        <dbReference type="ARBA" id="ARBA00001941"/>
    </source>
</evidence>
<dbReference type="InterPro" id="IPR015797">
    <property type="entry name" value="NUDIX_hydrolase-like_dom_sf"/>
</dbReference>
<evidence type="ECO:0000256" key="17">
    <source>
        <dbReference type="ARBA" id="ARBA00048945"/>
    </source>
</evidence>
<comment type="catalytic activity">
    <reaction evidence="16">
        <text>IDP + H2O = IMP + phosphate + H(+)</text>
        <dbReference type="Rhea" id="RHEA:35207"/>
        <dbReference type="ChEBI" id="CHEBI:15377"/>
        <dbReference type="ChEBI" id="CHEBI:15378"/>
        <dbReference type="ChEBI" id="CHEBI:43474"/>
        <dbReference type="ChEBI" id="CHEBI:58053"/>
        <dbReference type="ChEBI" id="CHEBI:58280"/>
        <dbReference type="EC" id="3.6.1.64"/>
    </reaction>
    <physiologicalReaction direction="left-to-right" evidence="16">
        <dbReference type="Rhea" id="RHEA:35208"/>
    </physiologicalReaction>
</comment>
<dbReference type="EMBL" id="DS469544">
    <property type="protein sequence ID" value="EDO44507.1"/>
    <property type="molecule type" value="Genomic_DNA"/>
</dbReference>
<dbReference type="STRING" id="45351.A7RVT3"/>
<evidence type="ECO:0000256" key="11">
    <source>
        <dbReference type="ARBA" id="ARBA00041450"/>
    </source>
</evidence>
<evidence type="ECO:0000256" key="5">
    <source>
        <dbReference type="ARBA" id="ARBA00022884"/>
    </source>
</evidence>
<dbReference type="PROSITE" id="PS00893">
    <property type="entry name" value="NUDIX_BOX"/>
    <property type="match status" value="1"/>
</dbReference>
<dbReference type="InParanoid" id="A7RVT3"/>
<organism evidence="19 20">
    <name type="scientific">Nematostella vectensis</name>
    <name type="common">Starlet sea anemone</name>
    <dbReference type="NCBI Taxonomy" id="45351"/>
    <lineage>
        <taxon>Eukaryota</taxon>
        <taxon>Metazoa</taxon>
        <taxon>Cnidaria</taxon>
        <taxon>Anthozoa</taxon>
        <taxon>Hexacorallia</taxon>
        <taxon>Actiniaria</taxon>
        <taxon>Edwardsiidae</taxon>
        <taxon>Nematostella</taxon>
    </lineage>
</organism>
<dbReference type="KEGG" id="nve:5516494"/>
<dbReference type="PANTHER" id="PTHR31699:SF1">
    <property type="entry name" value="U8 SNORNA-DECAPPING ENZYME"/>
    <property type="match status" value="1"/>
</dbReference>
<evidence type="ECO:0000256" key="4">
    <source>
        <dbReference type="ARBA" id="ARBA00022801"/>
    </source>
</evidence>
<comment type="catalytic activity">
    <reaction evidence="17">
        <text>dIDP + H2O = dIMP + phosphate + H(+)</text>
        <dbReference type="Rhea" id="RHEA:35211"/>
        <dbReference type="ChEBI" id="CHEBI:15377"/>
        <dbReference type="ChEBI" id="CHEBI:15378"/>
        <dbReference type="ChEBI" id="CHEBI:43474"/>
        <dbReference type="ChEBI" id="CHEBI:61194"/>
        <dbReference type="ChEBI" id="CHEBI:62286"/>
        <dbReference type="EC" id="3.6.1.64"/>
    </reaction>
    <physiologicalReaction direction="left-to-right" evidence="17">
        <dbReference type="Rhea" id="RHEA:35212"/>
    </physiologicalReaction>
</comment>
<dbReference type="PROSITE" id="PS51462">
    <property type="entry name" value="NUDIX"/>
    <property type="match status" value="1"/>
</dbReference>
<evidence type="ECO:0000256" key="15">
    <source>
        <dbReference type="ARBA" id="ARBA00047661"/>
    </source>
</evidence>
<dbReference type="SUPFAM" id="SSF55811">
    <property type="entry name" value="Nudix"/>
    <property type="match status" value="1"/>
</dbReference>
<dbReference type="InterPro" id="IPR020084">
    <property type="entry name" value="NUDIX_hydrolase_CS"/>
</dbReference>
<evidence type="ECO:0000259" key="18">
    <source>
        <dbReference type="PROSITE" id="PS51462"/>
    </source>
</evidence>
<dbReference type="GO" id="GO:0030515">
    <property type="term" value="F:snoRNA binding"/>
    <property type="evidence" value="ECO:0000318"/>
    <property type="project" value="GO_Central"/>
</dbReference>
<dbReference type="GO" id="GO:1990174">
    <property type="term" value="F:phosphodiesterase decapping endonuclease activity"/>
    <property type="evidence" value="ECO:0000318"/>
    <property type="project" value="GO_Central"/>
</dbReference>
<feature type="domain" description="Nudix hydrolase" evidence="18">
    <location>
        <begin position="17"/>
        <end position="181"/>
    </location>
</feature>
<keyword evidence="7" id="KW-0539">Nucleus</keyword>
<evidence type="ECO:0000256" key="2">
    <source>
        <dbReference type="ARBA" id="ARBA00004604"/>
    </source>
</evidence>
<reference evidence="19 20" key="1">
    <citation type="journal article" date="2007" name="Science">
        <title>Sea anemone genome reveals ancestral eumetazoan gene repertoire and genomic organization.</title>
        <authorList>
            <person name="Putnam N.H."/>
            <person name="Srivastava M."/>
            <person name="Hellsten U."/>
            <person name="Dirks B."/>
            <person name="Chapman J."/>
            <person name="Salamov A."/>
            <person name="Terry A."/>
            <person name="Shapiro H."/>
            <person name="Lindquist E."/>
            <person name="Kapitonov V.V."/>
            <person name="Jurka J."/>
            <person name="Genikhovich G."/>
            <person name="Grigoriev I.V."/>
            <person name="Lucas S.M."/>
            <person name="Steele R.E."/>
            <person name="Finnerty J.R."/>
            <person name="Technau U."/>
            <person name="Martindale M.Q."/>
            <person name="Rokhsar D.S."/>
        </authorList>
    </citation>
    <scope>NUCLEOTIDE SEQUENCE [LARGE SCALE GENOMIC DNA]</scope>
    <source>
        <strain evidence="20">CH2 X CH6</strain>
    </source>
</reference>
<dbReference type="GO" id="GO:0016077">
    <property type="term" value="P:sno(s)RNA catabolic process"/>
    <property type="evidence" value="ECO:0000318"/>
    <property type="project" value="GO_Central"/>
</dbReference>
<dbReference type="Pfam" id="PF22327">
    <property type="entry name" value="Nudt16-like"/>
    <property type="match status" value="1"/>
</dbReference>
<name>A7RVT3_NEMVE</name>
<dbReference type="AlphaFoldDB" id="A7RVT3"/>
<dbReference type="Gene3D" id="3.90.79.10">
    <property type="entry name" value="Nucleoside Triphosphate Pyrophosphohydrolase"/>
    <property type="match status" value="1"/>
</dbReference>
<evidence type="ECO:0000256" key="8">
    <source>
        <dbReference type="ARBA" id="ARBA00038173"/>
    </source>
</evidence>
<dbReference type="FunFam" id="3.90.79.10:FF:000101">
    <property type="entry name" value="U8 snoRNA-decapping enzyme"/>
    <property type="match status" value="1"/>
</dbReference>
<dbReference type="GO" id="GO:0009117">
    <property type="term" value="P:nucleotide metabolic process"/>
    <property type="evidence" value="ECO:0007669"/>
    <property type="project" value="UniProtKB-KW"/>
</dbReference>
<evidence type="ECO:0000256" key="13">
    <source>
        <dbReference type="ARBA" id="ARBA00042015"/>
    </source>
</evidence>
<dbReference type="InterPro" id="IPR000086">
    <property type="entry name" value="NUDIX_hydrolase_dom"/>
</dbReference>
<dbReference type="Proteomes" id="UP000001593">
    <property type="component" value="Unassembled WGS sequence"/>
</dbReference>
<dbReference type="InterPro" id="IPR054754">
    <property type="entry name" value="NudT16"/>
</dbReference>
<comment type="similarity">
    <text evidence="8">Belongs to the Nudix hydrolase family. NUDT16 subfamily.</text>
</comment>
<dbReference type="eggNOG" id="ENOG502S20E">
    <property type="taxonomic scope" value="Eukaryota"/>
</dbReference>
<keyword evidence="5" id="KW-0694">RNA-binding</keyword>
<comment type="subcellular location">
    <subcellularLocation>
        <location evidence="2">Nucleus</location>
        <location evidence="2">Nucleolus</location>
    </subcellularLocation>
    <subcellularLocation>
        <location evidence="3">Nucleus</location>
        <location evidence="3">Nucleoplasm</location>
    </subcellularLocation>
</comment>
<evidence type="ECO:0000256" key="7">
    <source>
        <dbReference type="ARBA" id="ARBA00023242"/>
    </source>
</evidence>
<evidence type="ECO:0000313" key="20">
    <source>
        <dbReference type="Proteomes" id="UP000001593"/>
    </source>
</evidence>
<evidence type="ECO:0000256" key="3">
    <source>
        <dbReference type="ARBA" id="ARBA00004642"/>
    </source>
</evidence>
<evidence type="ECO:0000256" key="16">
    <source>
        <dbReference type="ARBA" id="ARBA00047875"/>
    </source>
</evidence>
<dbReference type="FunCoup" id="A7RVT3">
    <property type="interactions" value="100"/>
</dbReference>
<evidence type="ECO:0000256" key="9">
    <source>
        <dbReference type="ARBA" id="ARBA00038899"/>
    </source>
</evidence>
<dbReference type="CDD" id="cd18869">
    <property type="entry name" value="NUDIX_U8_SnoRNA_DE_Nudt16"/>
    <property type="match status" value="1"/>
</dbReference>
<dbReference type="OrthoDB" id="5950381at2759"/>
<proteinExistence type="inferred from homology"/>
<sequence length="208" mass="23595">MSTGRVISRANSLALVGYRHCCHVMLHTSIPEDVKLFRYYPIKNTILMQLRFDGRIGFSGGFVDDGEDLETAVNREVQEEMGQTSTPVGITEDNYVITHVQEEHIAELNLTKKLCLHFYAKEVPLNQFLELERRNSTTSNLDFEVLGAIRCPLYTLRDKKGGLPSFLLHNFVGNARLQLFIGIEKENLLSREELLEAVKLSGTNIELP</sequence>
<dbReference type="GO" id="GO:0005654">
    <property type="term" value="C:nucleoplasm"/>
    <property type="evidence" value="ECO:0007669"/>
    <property type="project" value="UniProtKB-SubCell"/>
</dbReference>
<protein>
    <recommendedName>
        <fullName evidence="10">U8 snoRNA-decapping enzyme</fullName>
        <ecNumber evidence="9">3.6.1.64</ecNumber>
    </recommendedName>
    <alternativeName>
        <fullName evidence="13">IDP phosphatase</fullName>
    </alternativeName>
    <alternativeName>
        <fullName evidence="11">Inosine diphosphate phosphatase</fullName>
    </alternativeName>
    <alternativeName>
        <fullName evidence="12">Nucleoside diphosphate-linked moiety X motif 16</fullName>
    </alternativeName>
    <alternativeName>
        <fullName evidence="14">m7GpppN-mRNA hydrolase</fullName>
    </alternativeName>
</protein>
<comment type="cofactor">
    <cofactor evidence="1">
        <name>Co(2+)</name>
        <dbReference type="ChEBI" id="CHEBI:48828"/>
    </cofactor>
</comment>
<evidence type="ECO:0000256" key="14">
    <source>
        <dbReference type="ARBA" id="ARBA00043162"/>
    </source>
</evidence>
<accession>A7RVT3</accession>
<keyword evidence="6" id="KW-0546">Nucleotide metabolism</keyword>
<dbReference type="HOGENOM" id="CLU_110418_0_1_1"/>
<gene>
    <name evidence="19" type="ORF">NEMVEDRAFT_v1g236687</name>
</gene>
<dbReference type="GO" id="GO:0140933">
    <property type="term" value="F:5'-(N(7)-methylguanosine 5'-triphospho)-[mRNA] hydrolase activity"/>
    <property type="evidence" value="ECO:0007669"/>
    <property type="project" value="UniProtKB-EC"/>
</dbReference>
<keyword evidence="4" id="KW-0378">Hydrolase</keyword>
<evidence type="ECO:0000256" key="10">
    <source>
        <dbReference type="ARBA" id="ARBA00039871"/>
    </source>
</evidence>
<comment type="catalytic activity">
    <reaction evidence="15">
        <text>a 5'-end (N(7)-methyl 5'-triphosphoguanosine)-ribonucleoside in mRNA + H2O = N(7)-methyl-GDP + a 5'-end phospho-ribonucleoside in mRNA + 2 H(+)</text>
        <dbReference type="Rhea" id="RHEA:67484"/>
        <dbReference type="Rhea" id="RHEA-COMP:15692"/>
        <dbReference type="Rhea" id="RHEA-COMP:17167"/>
        <dbReference type="ChEBI" id="CHEBI:15377"/>
        <dbReference type="ChEBI" id="CHEBI:15378"/>
        <dbReference type="ChEBI" id="CHEBI:63714"/>
        <dbReference type="ChEBI" id="CHEBI:138282"/>
        <dbReference type="ChEBI" id="CHEBI:156461"/>
        <dbReference type="EC" id="3.6.1.62"/>
    </reaction>
    <physiologicalReaction direction="left-to-right" evidence="15">
        <dbReference type="Rhea" id="RHEA:67485"/>
    </physiologicalReaction>
</comment>
<dbReference type="OMA" id="VVLMQMR"/>
<dbReference type="GO" id="GO:1990003">
    <property type="term" value="F:IDP phosphatase activity"/>
    <property type="evidence" value="ECO:0007669"/>
    <property type="project" value="UniProtKB-EC"/>
</dbReference>
<evidence type="ECO:0000256" key="12">
    <source>
        <dbReference type="ARBA" id="ARBA00041656"/>
    </source>
</evidence>
<dbReference type="GO" id="GO:0006402">
    <property type="term" value="P:mRNA catabolic process"/>
    <property type="evidence" value="ECO:0000318"/>
    <property type="project" value="GO_Central"/>
</dbReference>